<dbReference type="InterPro" id="IPR001099">
    <property type="entry name" value="Chalcone/stilbene_synt_N"/>
</dbReference>
<dbReference type="PANTHER" id="PTHR11877">
    <property type="entry name" value="HYDROXYMETHYLGLUTARYL-COA SYNTHASE"/>
    <property type="match status" value="1"/>
</dbReference>
<evidence type="ECO:0008006" key="7">
    <source>
        <dbReference type="Google" id="ProtNLM"/>
    </source>
</evidence>
<dbReference type="AlphaFoldDB" id="A0AAD8VGQ8"/>
<dbReference type="SUPFAM" id="SSF53901">
    <property type="entry name" value="Thiolase-like"/>
    <property type="match status" value="2"/>
</dbReference>
<keyword evidence="2" id="KW-0012">Acyltransferase</keyword>
<dbReference type="InterPro" id="IPR012328">
    <property type="entry name" value="Chalcone/stilbene_synt_C"/>
</dbReference>
<dbReference type="Pfam" id="PF00195">
    <property type="entry name" value="Chal_sti_synt_N"/>
    <property type="match status" value="1"/>
</dbReference>
<dbReference type="Gene3D" id="3.40.47.10">
    <property type="match status" value="2"/>
</dbReference>
<evidence type="ECO:0000256" key="1">
    <source>
        <dbReference type="ARBA" id="ARBA00005531"/>
    </source>
</evidence>
<keyword evidence="2" id="KW-0808">Transferase</keyword>
<dbReference type="EMBL" id="JAUUTY010000007">
    <property type="protein sequence ID" value="KAK1605824.1"/>
    <property type="molecule type" value="Genomic_DNA"/>
</dbReference>
<dbReference type="GO" id="GO:0016747">
    <property type="term" value="F:acyltransferase activity, transferring groups other than amino-acyl groups"/>
    <property type="evidence" value="ECO:0007669"/>
    <property type="project" value="InterPro"/>
</dbReference>
<sequence>MPGADFDLVKLLGLKLSTKRFMLYQTGCHGGGMALRLAKDLAENNPGARVLVVCSEVTSLAFRGPSKTHPGNLLGQALFGDAAGAVIVGAHPTGDERPLFEMVSASQDIIPGTKKMVEGNLCEEGLMYTLDPDNPLHVSRNIEGLVKRTLEQAGLTKDWNEELFWLMHPGGMAILDRVESTLCLRKDKMQVSREVMRQHGNTMSSCVIIAMEEMRRASEKRVLPTAGEGLEWGLLFGFVPGLHRDHTTPFSAKQDVPRLNFSHLAPSFSA</sequence>
<dbReference type="Proteomes" id="UP001231189">
    <property type="component" value="Unassembled WGS sequence"/>
</dbReference>
<comment type="similarity">
    <text evidence="1 2">Belongs to the thiolase-like superfamily. Chalcone/stilbene synthases family.</text>
</comment>
<dbReference type="GO" id="GO:0030639">
    <property type="term" value="P:polyketide biosynthetic process"/>
    <property type="evidence" value="ECO:0007669"/>
    <property type="project" value="TreeGrafter"/>
</dbReference>
<protein>
    <recommendedName>
        <fullName evidence="7">Chalcone synthase</fullName>
    </recommendedName>
</protein>
<evidence type="ECO:0000313" key="5">
    <source>
        <dbReference type="EMBL" id="KAK1605824.1"/>
    </source>
</evidence>
<evidence type="ECO:0000259" key="3">
    <source>
        <dbReference type="Pfam" id="PF00195"/>
    </source>
</evidence>
<evidence type="ECO:0000256" key="2">
    <source>
        <dbReference type="RuleBase" id="RU003633"/>
    </source>
</evidence>
<dbReference type="InterPro" id="IPR016039">
    <property type="entry name" value="Thiolase-like"/>
</dbReference>
<reference evidence="5" key="1">
    <citation type="submission" date="2023-07" db="EMBL/GenBank/DDBJ databases">
        <title>A chromosome-level genome assembly of Lolium multiflorum.</title>
        <authorList>
            <person name="Chen Y."/>
            <person name="Copetti D."/>
            <person name="Kolliker R."/>
            <person name="Studer B."/>
        </authorList>
    </citation>
    <scope>NUCLEOTIDE SEQUENCE</scope>
    <source>
        <strain evidence="5">02402/16</strain>
        <tissue evidence="5">Leaf</tissue>
    </source>
</reference>
<keyword evidence="6" id="KW-1185">Reference proteome</keyword>
<feature type="domain" description="Chalcone/stilbene synthase C-terminal" evidence="4">
    <location>
        <begin position="101"/>
        <end position="242"/>
    </location>
</feature>
<proteinExistence type="inferred from homology"/>
<dbReference type="PANTHER" id="PTHR11877:SF49">
    <property type="entry name" value="OS04G0103900 PROTEIN"/>
    <property type="match status" value="1"/>
</dbReference>
<name>A0AAD8VGQ8_LOLMU</name>
<feature type="domain" description="Chalcone/stilbene synthase N-terminal" evidence="3">
    <location>
        <begin position="1"/>
        <end position="92"/>
    </location>
</feature>
<comment type="caution">
    <text evidence="5">The sequence shown here is derived from an EMBL/GenBank/DDBJ whole genome shotgun (WGS) entry which is preliminary data.</text>
</comment>
<gene>
    <name evidence="5" type="ORF">QYE76_029497</name>
</gene>
<organism evidence="5 6">
    <name type="scientific">Lolium multiflorum</name>
    <name type="common">Italian ryegrass</name>
    <name type="synonym">Lolium perenne subsp. multiflorum</name>
    <dbReference type="NCBI Taxonomy" id="4521"/>
    <lineage>
        <taxon>Eukaryota</taxon>
        <taxon>Viridiplantae</taxon>
        <taxon>Streptophyta</taxon>
        <taxon>Embryophyta</taxon>
        <taxon>Tracheophyta</taxon>
        <taxon>Spermatophyta</taxon>
        <taxon>Magnoliopsida</taxon>
        <taxon>Liliopsida</taxon>
        <taxon>Poales</taxon>
        <taxon>Poaceae</taxon>
        <taxon>BOP clade</taxon>
        <taxon>Pooideae</taxon>
        <taxon>Poodae</taxon>
        <taxon>Poeae</taxon>
        <taxon>Poeae Chloroplast Group 2 (Poeae type)</taxon>
        <taxon>Loliodinae</taxon>
        <taxon>Loliinae</taxon>
        <taxon>Lolium</taxon>
    </lineage>
</organism>
<dbReference type="CDD" id="cd00831">
    <property type="entry name" value="CHS_like"/>
    <property type="match status" value="1"/>
</dbReference>
<evidence type="ECO:0000259" key="4">
    <source>
        <dbReference type="Pfam" id="PF02797"/>
    </source>
</evidence>
<dbReference type="InterPro" id="IPR011141">
    <property type="entry name" value="Polyketide_synthase_type-III"/>
</dbReference>
<evidence type="ECO:0000313" key="6">
    <source>
        <dbReference type="Proteomes" id="UP001231189"/>
    </source>
</evidence>
<dbReference type="Pfam" id="PF02797">
    <property type="entry name" value="Chal_sti_synt_C"/>
    <property type="match status" value="1"/>
</dbReference>
<accession>A0AAD8VGQ8</accession>
<dbReference type="FunFam" id="3.40.47.10:FF:000014">
    <property type="entry name" value="Chalcone synthase 1"/>
    <property type="match status" value="1"/>
</dbReference>